<gene>
    <name evidence="1" type="primary">anmK</name>
    <name evidence="2" type="ORF">KB13_779</name>
</gene>
<dbReference type="NCBIfam" id="NF007139">
    <property type="entry name" value="PRK09585.1-3"/>
    <property type="match status" value="1"/>
</dbReference>
<dbReference type="InterPro" id="IPR043129">
    <property type="entry name" value="ATPase_NBD"/>
</dbReference>
<reference evidence="3" key="1">
    <citation type="journal article" date="2012" name="Stand. Genomic Sci.">
        <title>Genome sequence of strain HIMB624, a cultured representative from the OM43 clade of marine Betaproteobacteria.</title>
        <authorList>
            <person name="Huggett M.J."/>
            <person name="Hayakawa D.H."/>
            <person name="Rappe M.S."/>
        </authorList>
    </citation>
    <scope>NUCLEOTIDE SEQUENCE [LARGE SCALE GENOMIC DNA]</scope>
    <source>
        <strain evidence="3">KB13</strain>
    </source>
</reference>
<name>B6BVK4_9PROT</name>
<dbReference type="AlphaFoldDB" id="B6BVK4"/>
<dbReference type="PANTHER" id="PTHR30605:SF0">
    <property type="entry name" value="ANHYDRO-N-ACETYLMURAMIC ACID KINASE"/>
    <property type="match status" value="1"/>
</dbReference>
<sequence length="366" mass="41173">MQPKSDKKLFFGIMSGTSSDGLDVALCSIDDNQIKIIDSISQKYSKKLQMEIIELNSPSFDDLNKSNILGNKISDISIKLIDQLLFKNGLRPSSIEAIGIHGPTVRHVPRDFYSLQIGNEFLLANRTQIKTVSNFRNMDIASNGEGAPLIPLFHKYLLNTKNIKKGVFVNIGGFSNISIVNNNSIKGYDLGPGNVFMDFWINKIKNKKYDKNGSWAKSGAVLDDLLKRLLNDAFFKKKPPKSTGRDYFNLKWLAKFQLNDLKPEDVQRTFLELTAVLILREFEKLTGYKNVFICGGGANNNLLMDQLLTRSQKNVHTTEYLGIKPELIEPAGFAWLARQSINNKRLNYKTITGAKKDNILGVVVHP</sequence>
<keyword evidence="1" id="KW-0067">ATP-binding</keyword>
<accession>B6BVK4</accession>
<dbReference type="GO" id="GO:0097175">
    <property type="term" value="P:1,6-anhydro-N-acetyl-beta-muramic acid catabolic process"/>
    <property type="evidence" value="ECO:0007669"/>
    <property type="project" value="UniProtKB-UniRule"/>
</dbReference>
<dbReference type="GO" id="GO:0016773">
    <property type="term" value="F:phosphotransferase activity, alcohol group as acceptor"/>
    <property type="evidence" value="ECO:0007669"/>
    <property type="project" value="UniProtKB-UniRule"/>
</dbReference>
<dbReference type="STRING" id="314607.KB13_779"/>
<organism evidence="2 3">
    <name type="scientific">beta proteobacterium KB13</name>
    <dbReference type="NCBI Taxonomy" id="314607"/>
    <lineage>
        <taxon>Bacteria</taxon>
        <taxon>Pseudomonadati</taxon>
        <taxon>Pseudomonadota</taxon>
        <taxon>Betaproteobacteria</taxon>
        <taxon>Nitrosomonadales</taxon>
        <taxon>OM43 clade</taxon>
    </lineage>
</organism>
<dbReference type="GO" id="GO:0009254">
    <property type="term" value="P:peptidoglycan turnover"/>
    <property type="evidence" value="ECO:0007669"/>
    <property type="project" value="UniProtKB-UniRule"/>
</dbReference>
<comment type="similarity">
    <text evidence="1">Belongs to the anhydro-N-acetylmuramic acid kinase family.</text>
</comment>
<dbReference type="HOGENOM" id="CLU_038782_0_0_4"/>
<keyword evidence="1" id="KW-0119">Carbohydrate metabolism</keyword>
<comment type="function">
    <text evidence="1">Catalyzes the specific phosphorylation of 1,6-anhydro-N-acetylmuramic acid (anhMurNAc) with the simultaneous cleavage of the 1,6-anhydro ring, generating MurNAc-6-P. Is required for the utilization of anhMurNAc either imported from the medium or derived from its own cell wall murein, and thus plays a role in cell wall recycling.</text>
</comment>
<dbReference type="eggNOG" id="COG2377">
    <property type="taxonomic scope" value="Bacteria"/>
</dbReference>
<dbReference type="GO" id="GO:0006040">
    <property type="term" value="P:amino sugar metabolic process"/>
    <property type="evidence" value="ECO:0007669"/>
    <property type="project" value="InterPro"/>
</dbReference>
<dbReference type="PANTHER" id="PTHR30605">
    <property type="entry name" value="ANHYDRO-N-ACETYLMURAMIC ACID KINASE"/>
    <property type="match status" value="1"/>
</dbReference>
<keyword evidence="1 2" id="KW-0418">Kinase</keyword>
<dbReference type="HAMAP" id="MF_01270">
    <property type="entry name" value="AnhMurNAc_kinase"/>
    <property type="match status" value="1"/>
</dbReference>
<keyword evidence="3" id="KW-1185">Reference proteome</keyword>
<dbReference type="SUPFAM" id="SSF53067">
    <property type="entry name" value="Actin-like ATPase domain"/>
    <property type="match status" value="1"/>
</dbReference>
<evidence type="ECO:0000313" key="2">
    <source>
        <dbReference type="EMBL" id="EDZ64647.1"/>
    </source>
</evidence>
<dbReference type="UniPathway" id="UPA00544"/>
<proteinExistence type="inferred from homology"/>
<comment type="catalytic activity">
    <reaction evidence="1">
        <text>1,6-anhydro-N-acetyl-beta-muramate + ATP + H2O = N-acetyl-D-muramate 6-phosphate + ADP + H(+)</text>
        <dbReference type="Rhea" id="RHEA:24952"/>
        <dbReference type="ChEBI" id="CHEBI:15377"/>
        <dbReference type="ChEBI" id="CHEBI:15378"/>
        <dbReference type="ChEBI" id="CHEBI:30616"/>
        <dbReference type="ChEBI" id="CHEBI:58690"/>
        <dbReference type="ChEBI" id="CHEBI:58722"/>
        <dbReference type="ChEBI" id="CHEBI:456216"/>
        <dbReference type="EC" id="2.7.1.170"/>
    </reaction>
</comment>
<keyword evidence="1" id="KW-0808">Transferase</keyword>
<dbReference type="EC" id="2.7.1.170" evidence="1"/>
<feature type="binding site" evidence="1">
    <location>
        <begin position="16"/>
        <end position="23"/>
    </location>
    <ligand>
        <name>ATP</name>
        <dbReference type="ChEBI" id="CHEBI:30616"/>
    </ligand>
</feature>
<dbReference type="InterPro" id="IPR005338">
    <property type="entry name" value="Anhydro_N_Ac-Mur_kinase"/>
</dbReference>
<comment type="pathway">
    <text evidence="1">Amino-sugar metabolism; 1,6-anhydro-N-acetylmuramate degradation.</text>
</comment>
<evidence type="ECO:0000256" key="1">
    <source>
        <dbReference type="HAMAP-Rule" id="MF_01270"/>
    </source>
</evidence>
<protein>
    <recommendedName>
        <fullName evidence="1">Anhydro-N-acetylmuramic acid kinase</fullName>
        <ecNumber evidence="1">2.7.1.170</ecNumber>
    </recommendedName>
    <alternativeName>
        <fullName evidence="1">AnhMurNAc kinase</fullName>
    </alternativeName>
</protein>
<dbReference type="Pfam" id="PF03702">
    <property type="entry name" value="AnmK"/>
    <property type="match status" value="1"/>
</dbReference>
<dbReference type="GO" id="GO:0005524">
    <property type="term" value="F:ATP binding"/>
    <property type="evidence" value="ECO:0007669"/>
    <property type="project" value="UniProtKB-UniRule"/>
</dbReference>
<dbReference type="UniPathway" id="UPA00343"/>
<keyword evidence="1" id="KW-0547">Nucleotide-binding</keyword>
<dbReference type="Gene3D" id="3.30.420.40">
    <property type="match status" value="2"/>
</dbReference>
<dbReference type="EMBL" id="DS995299">
    <property type="protein sequence ID" value="EDZ64647.1"/>
    <property type="molecule type" value="Genomic_DNA"/>
</dbReference>
<dbReference type="Proteomes" id="UP000004188">
    <property type="component" value="Unassembled WGS sequence"/>
</dbReference>
<evidence type="ECO:0000313" key="3">
    <source>
        <dbReference type="Proteomes" id="UP000004188"/>
    </source>
</evidence>
<comment type="pathway">
    <text evidence="1">Cell wall biogenesis; peptidoglycan recycling.</text>
</comment>
<dbReference type="GO" id="GO:0016301">
    <property type="term" value="F:kinase activity"/>
    <property type="evidence" value="ECO:0007669"/>
    <property type="project" value="UniProtKB-KW"/>
</dbReference>